<dbReference type="InterPro" id="IPR039396">
    <property type="entry name" value="Deltex_C"/>
</dbReference>
<protein>
    <recommendedName>
        <fullName evidence="9">E3 ubiquitin-protein ligase</fullName>
        <ecNumber evidence="9">2.3.2.27</ecNumber>
    </recommendedName>
</protein>
<keyword evidence="7 9" id="KW-0862">Zinc</keyword>
<comment type="subcellular location">
    <subcellularLocation>
        <location evidence="9">Cytoplasm</location>
    </subcellularLocation>
</comment>
<keyword evidence="9" id="KW-0963">Cytoplasm</keyword>
<proteinExistence type="inferred from homology"/>
<dbReference type="SMART" id="SM00184">
    <property type="entry name" value="RING"/>
    <property type="match status" value="1"/>
</dbReference>
<evidence type="ECO:0000256" key="8">
    <source>
        <dbReference type="PROSITE-ProRule" id="PRU00175"/>
    </source>
</evidence>
<evidence type="ECO:0000256" key="7">
    <source>
        <dbReference type="ARBA" id="ARBA00022833"/>
    </source>
</evidence>
<evidence type="ECO:0000256" key="6">
    <source>
        <dbReference type="ARBA" id="ARBA00022771"/>
    </source>
</evidence>
<feature type="compositionally biased region" description="Polar residues" evidence="10">
    <location>
        <begin position="220"/>
        <end position="233"/>
    </location>
</feature>
<dbReference type="InterPro" id="IPR039398">
    <property type="entry name" value="Deltex_fam"/>
</dbReference>
<sequence>MSRSSEIFTDVTMTIDLNKFQDEDEVCNMMLGRNVTKHNRHLEITGSFHEIENVFLKLQSLKSCPAAHLLNSDNRGPLYPTRTEPVKVDRMVMKYIDEKYSKELDKVRANSVSITRNCTRQGDIVDFISIKSTPGPECSNARERFITFYQKIATNLQVKTLPIKAPSSVTRFRDILEEELPRMVIGTEGGSLKLTGNYLDVMRAEQIISTHNPGKHVGNHHSNTSDVDGTSKGSRQSRNKASSSSPVKEQHKAKEEACPICLDEIKETERETLARCQHSFCRGCLKSAFDNKPACPVCGVLYGEVKGTQPRNGTMSISQSSVSLPGYEKHGTLVIKYDIPSGVQGDEHPSPGQRYWGASRTAYLPDSALGRKVLALLRRAFDQQLIFTIGTSSTTGMSDVVTWNDIHHKTSTHGGPTRYGYPDPDYLRRVQDELKAKGIY</sequence>
<evidence type="ECO:0000256" key="10">
    <source>
        <dbReference type="SAM" id="MobiDB-lite"/>
    </source>
</evidence>
<dbReference type="Gene3D" id="3.30.390.130">
    <property type="match status" value="1"/>
</dbReference>
<dbReference type="PROSITE" id="PS50089">
    <property type="entry name" value="ZF_RING_2"/>
    <property type="match status" value="1"/>
</dbReference>
<keyword evidence="6 8" id="KW-0863">Zinc-finger</keyword>
<accession>A0ABR1A609</accession>
<dbReference type="CDD" id="cd09633">
    <property type="entry name" value="Deltex_C"/>
    <property type="match status" value="1"/>
</dbReference>
<dbReference type="Pfam" id="PF18102">
    <property type="entry name" value="DTC"/>
    <property type="match status" value="1"/>
</dbReference>
<feature type="compositionally biased region" description="Low complexity" evidence="10">
    <location>
        <begin position="234"/>
        <end position="245"/>
    </location>
</feature>
<keyword evidence="13" id="KW-1185">Reference proteome</keyword>
<dbReference type="Pfam" id="PF13639">
    <property type="entry name" value="zf-RING_2"/>
    <property type="match status" value="1"/>
</dbReference>
<organism evidence="12 13">
    <name type="scientific">Huso huso</name>
    <name type="common">Beluga</name>
    <name type="synonym">Acipenser huso</name>
    <dbReference type="NCBI Taxonomy" id="61971"/>
    <lineage>
        <taxon>Eukaryota</taxon>
        <taxon>Metazoa</taxon>
        <taxon>Chordata</taxon>
        <taxon>Craniata</taxon>
        <taxon>Vertebrata</taxon>
        <taxon>Euteleostomi</taxon>
        <taxon>Actinopterygii</taxon>
        <taxon>Chondrostei</taxon>
        <taxon>Acipenseriformes</taxon>
        <taxon>Acipenseridae</taxon>
        <taxon>Huso</taxon>
    </lineage>
</organism>
<evidence type="ECO:0000256" key="3">
    <source>
        <dbReference type="ARBA" id="ARBA00009413"/>
    </source>
</evidence>
<keyword evidence="4 9" id="KW-0808">Transferase</keyword>
<evidence type="ECO:0000313" key="12">
    <source>
        <dbReference type="EMBL" id="KAK6492504.1"/>
    </source>
</evidence>
<gene>
    <name evidence="12" type="ORF">HHUSO_G1862</name>
</gene>
<comment type="caution">
    <text evidence="12">The sequence shown here is derived from an EMBL/GenBank/DDBJ whole genome shotgun (WGS) entry which is preliminary data.</text>
</comment>
<dbReference type="Gene3D" id="3.30.40.10">
    <property type="entry name" value="Zinc/RING finger domain, C3HC4 (zinc finger)"/>
    <property type="match status" value="1"/>
</dbReference>
<evidence type="ECO:0000313" key="13">
    <source>
        <dbReference type="Proteomes" id="UP001369086"/>
    </source>
</evidence>
<dbReference type="PANTHER" id="PTHR12622">
    <property type="entry name" value="DELTEX-RELATED"/>
    <property type="match status" value="1"/>
</dbReference>
<dbReference type="PROSITE" id="PS00518">
    <property type="entry name" value="ZF_RING_1"/>
    <property type="match status" value="1"/>
</dbReference>
<evidence type="ECO:0000256" key="5">
    <source>
        <dbReference type="ARBA" id="ARBA00022723"/>
    </source>
</evidence>
<dbReference type="SUPFAM" id="SSF57850">
    <property type="entry name" value="RING/U-box"/>
    <property type="match status" value="1"/>
</dbReference>
<dbReference type="EMBL" id="JAHFZB010000002">
    <property type="protein sequence ID" value="KAK6492504.1"/>
    <property type="molecule type" value="Genomic_DNA"/>
</dbReference>
<evidence type="ECO:0000256" key="2">
    <source>
        <dbReference type="ARBA" id="ARBA00004906"/>
    </source>
</evidence>
<comment type="pathway">
    <text evidence="2 9">Protein modification; protein ubiquitination.</text>
</comment>
<evidence type="ECO:0000259" key="11">
    <source>
        <dbReference type="PROSITE" id="PS50089"/>
    </source>
</evidence>
<dbReference type="InterPro" id="IPR013083">
    <property type="entry name" value="Znf_RING/FYVE/PHD"/>
</dbReference>
<dbReference type="InterPro" id="IPR001841">
    <property type="entry name" value="Znf_RING"/>
</dbReference>
<reference evidence="12 13" key="1">
    <citation type="submission" date="2021-05" db="EMBL/GenBank/DDBJ databases">
        <authorList>
            <person name="Zahm M."/>
            <person name="Klopp C."/>
            <person name="Cabau C."/>
            <person name="Kuhl H."/>
            <person name="Suciu R."/>
            <person name="Ciorpac M."/>
            <person name="Holostenco D."/>
            <person name="Gessner J."/>
            <person name="Wuertz S."/>
            <person name="Hohne C."/>
            <person name="Stock M."/>
            <person name="Gislard M."/>
            <person name="Lluch J."/>
            <person name="Milhes M."/>
            <person name="Lampietro C."/>
            <person name="Lopez Roques C."/>
            <person name="Donnadieu C."/>
            <person name="Du K."/>
            <person name="Schartl M."/>
            <person name="Guiguen Y."/>
        </authorList>
    </citation>
    <scope>NUCLEOTIDE SEQUENCE [LARGE SCALE GENOMIC DNA]</scope>
    <source>
        <strain evidence="12">Hh-F2</strain>
        <tissue evidence="12">Blood</tissue>
    </source>
</reference>
<keyword evidence="5 9" id="KW-0479">Metal-binding</keyword>
<name>A0ABR1A609_HUSHU</name>
<dbReference type="Proteomes" id="UP001369086">
    <property type="component" value="Unassembled WGS sequence"/>
</dbReference>
<dbReference type="InterPro" id="IPR017907">
    <property type="entry name" value="Znf_RING_CS"/>
</dbReference>
<dbReference type="InterPro" id="IPR039399">
    <property type="entry name" value="Deltex_C_sf"/>
</dbReference>
<feature type="region of interest" description="Disordered" evidence="10">
    <location>
        <begin position="211"/>
        <end position="251"/>
    </location>
</feature>
<evidence type="ECO:0000256" key="1">
    <source>
        <dbReference type="ARBA" id="ARBA00000900"/>
    </source>
</evidence>
<feature type="domain" description="RING-type" evidence="11">
    <location>
        <begin position="258"/>
        <end position="298"/>
    </location>
</feature>
<evidence type="ECO:0000256" key="4">
    <source>
        <dbReference type="ARBA" id="ARBA00022679"/>
    </source>
</evidence>
<dbReference type="EC" id="2.3.2.27" evidence="9"/>
<comment type="similarity">
    <text evidence="3 9">Belongs to the Deltex family.</text>
</comment>
<evidence type="ECO:0000256" key="9">
    <source>
        <dbReference type="RuleBase" id="RU367105"/>
    </source>
</evidence>
<comment type="catalytic activity">
    <reaction evidence="1 9">
        <text>S-ubiquitinyl-[E2 ubiquitin-conjugating enzyme]-L-cysteine + [acceptor protein]-L-lysine = [E2 ubiquitin-conjugating enzyme]-L-cysteine + N(6)-ubiquitinyl-[acceptor protein]-L-lysine.</text>
        <dbReference type="EC" id="2.3.2.27"/>
    </reaction>
</comment>